<dbReference type="AlphaFoldDB" id="A0AAV4XN67"/>
<evidence type="ECO:0000313" key="2">
    <source>
        <dbReference type="Proteomes" id="UP001054945"/>
    </source>
</evidence>
<protein>
    <submittedName>
        <fullName evidence="1">Uncharacterized protein</fullName>
    </submittedName>
</protein>
<reference evidence="1 2" key="1">
    <citation type="submission" date="2021-06" db="EMBL/GenBank/DDBJ databases">
        <title>Caerostris extrusa draft genome.</title>
        <authorList>
            <person name="Kono N."/>
            <person name="Arakawa K."/>
        </authorList>
    </citation>
    <scope>NUCLEOTIDE SEQUENCE [LARGE SCALE GENOMIC DNA]</scope>
</reference>
<dbReference type="Proteomes" id="UP001054945">
    <property type="component" value="Unassembled WGS sequence"/>
</dbReference>
<sequence length="120" mass="13477">MPGNFNALANFSTKPTLGKAAIEVVYANESSLLCLGKTIANRVDVGVFVYSTIPGRKEFQIESIIKREAINPDIRKQKLGFYHEQFPLKEALHKIAPTISGMNFLSRNPAHLRSQYAWQL</sequence>
<accession>A0AAV4XN67</accession>
<dbReference type="EMBL" id="BPLR01000585">
    <property type="protein sequence ID" value="GIY95843.1"/>
    <property type="molecule type" value="Genomic_DNA"/>
</dbReference>
<organism evidence="1 2">
    <name type="scientific">Caerostris extrusa</name>
    <name type="common">Bark spider</name>
    <name type="synonym">Caerostris bankana</name>
    <dbReference type="NCBI Taxonomy" id="172846"/>
    <lineage>
        <taxon>Eukaryota</taxon>
        <taxon>Metazoa</taxon>
        <taxon>Ecdysozoa</taxon>
        <taxon>Arthropoda</taxon>
        <taxon>Chelicerata</taxon>
        <taxon>Arachnida</taxon>
        <taxon>Araneae</taxon>
        <taxon>Araneomorphae</taxon>
        <taxon>Entelegynae</taxon>
        <taxon>Araneoidea</taxon>
        <taxon>Araneidae</taxon>
        <taxon>Caerostris</taxon>
    </lineage>
</organism>
<proteinExistence type="predicted"/>
<keyword evidence="2" id="KW-1185">Reference proteome</keyword>
<name>A0AAV4XN67_CAEEX</name>
<evidence type="ECO:0000313" key="1">
    <source>
        <dbReference type="EMBL" id="GIY95843.1"/>
    </source>
</evidence>
<comment type="caution">
    <text evidence="1">The sequence shown here is derived from an EMBL/GenBank/DDBJ whole genome shotgun (WGS) entry which is preliminary data.</text>
</comment>
<gene>
    <name evidence="1" type="ORF">CEXT_789411</name>
</gene>